<reference evidence="13 14" key="1">
    <citation type="submission" date="2020-07" db="EMBL/GenBank/DDBJ databases">
        <title>Genomic Encyclopedia of Type Strains, Phase IV (KMG-IV): sequencing the most valuable type-strain genomes for metagenomic binning, comparative biology and taxonomic classification.</title>
        <authorList>
            <person name="Goeker M."/>
        </authorList>
    </citation>
    <scope>NUCLEOTIDE SEQUENCE [LARGE SCALE GENOMIC DNA]</scope>
    <source>
        <strain evidence="13 14">DSM 45533</strain>
    </source>
</reference>
<dbReference type="Gene3D" id="3.30.565.10">
    <property type="entry name" value="Histidine kinase-like ATPase, C-terminal domain"/>
    <property type="match status" value="1"/>
</dbReference>
<evidence type="ECO:0000256" key="10">
    <source>
        <dbReference type="SAM" id="Phobius"/>
    </source>
</evidence>
<dbReference type="Pfam" id="PF07730">
    <property type="entry name" value="HisKA_3"/>
    <property type="match status" value="1"/>
</dbReference>
<evidence type="ECO:0000256" key="1">
    <source>
        <dbReference type="ARBA" id="ARBA00000085"/>
    </source>
</evidence>
<dbReference type="Pfam" id="PF02518">
    <property type="entry name" value="HATPase_c"/>
    <property type="match status" value="1"/>
</dbReference>
<dbReference type="InterPro" id="IPR050482">
    <property type="entry name" value="Sensor_HK_TwoCompSys"/>
</dbReference>
<dbReference type="EMBL" id="JACDUR010000001">
    <property type="protein sequence ID" value="MBA2889803.1"/>
    <property type="molecule type" value="Genomic_DNA"/>
</dbReference>
<evidence type="ECO:0000259" key="11">
    <source>
        <dbReference type="Pfam" id="PF02518"/>
    </source>
</evidence>
<feature type="compositionally biased region" description="Pro residues" evidence="9">
    <location>
        <begin position="87"/>
        <end position="96"/>
    </location>
</feature>
<dbReference type="RefSeq" id="WP_312894247.1">
    <property type="nucleotide sequence ID" value="NZ_BAABAM010000001.1"/>
</dbReference>
<evidence type="ECO:0000256" key="7">
    <source>
        <dbReference type="ARBA" id="ARBA00022840"/>
    </source>
</evidence>
<feature type="transmembrane region" description="Helical" evidence="10">
    <location>
        <begin position="140"/>
        <end position="167"/>
    </location>
</feature>
<dbReference type="AlphaFoldDB" id="A0A7W0CER1"/>
<dbReference type="Proteomes" id="UP000530928">
    <property type="component" value="Unassembled WGS sequence"/>
</dbReference>
<dbReference type="InterPro" id="IPR003594">
    <property type="entry name" value="HATPase_dom"/>
</dbReference>
<feature type="region of interest" description="Disordered" evidence="9">
    <location>
        <begin position="1"/>
        <end position="35"/>
    </location>
</feature>
<keyword evidence="4" id="KW-0808">Transferase</keyword>
<accession>A0A7W0CER1</accession>
<name>A0A7W0CER1_9ACTN</name>
<proteinExistence type="predicted"/>
<keyword evidence="14" id="KW-1185">Reference proteome</keyword>
<dbReference type="Gene3D" id="1.20.5.1930">
    <property type="match status" value="1"/>
</dbReference>
<dbReference type="PANTHER" id="PTHR24421">
    <property type="entry name" value="NITRATE/NITRITE SENSOR PROTEIN NARX-RELATED"/>
    <property type="match status" value="1"/>
</dbReference>
<keyword evidence="10" id="KW-0812">Transmembrane</keyword>
<evidence type="ECO:0000259" key="12">
    <source>
        <dbReference type="Pfam" id="PF07730"/>
    </source>
</evidence>
<protein>
    <recommendedName>
        <fullName evidence="2">histidine kinase</fullName>
        <ecNumber evidence="2">2.7.13.3</ecNumber>
    </recommendedName>
</protein>
<evidence type="ECO:0000256" key="2">
    <source>
        <dbReference type="ARBA" id="ARBA00012438"/>
    </source>
</evidence>
<evidence type="ECO:0000256" key="6">
    <source>
        <dbReference type="ARBA" id="ARBA00022777"/>
    </source>
</evidence>
<evidence type="ECO:0000256" key="8">
    <source>
        <dbReference type="ARBA" id="ARBA00023012"/>
    </source>
</evidence>
<keyword evidence="5" id="KW-0547">Nucleotide-binding</keyword>
<evidence type="ECO:0000256" key="9">
    <source>
        <dbReference type="SAM" id="MobiDB-lite"/>
    </source>
</evidence>
<feature type="region of interest" description="Disordered" evidence="9">
    <location>
        <begin position="78"/>
        <end position="116"/>
    </location>
</feature>
<dbReference type="SUPFAM" id="SSF55874">
    <property type="entry name" value="ATPase domain of HSP90 chaperone/DNA topoisomerase II/histidine kinase"/>
    <property type="match status" value="1"/>
</dbReference>
<dbReference type="InterPro" id="IPR036890">
    <property type="entry name" value="HATPase_C_sf"/>
</dbReference>
<sequence length="462" mass="47745">MENGERPPWWRHRLGLGSGRGAPPGGEGPPRPSRRALAADAAVAVVLTVVALAVASRHPAIGPVADHPDVLDYLQLRPASPATPDSAPLPDPPIGHPPAADVPFPPPDPVPSGPRPYDPPEVLVALTALPLAARRRFPLVTFWAVMAAALATHQGATWITVLTCAVAAYGAAAHGRNRFLAVGGLVLAAGLAGGAFRDVAPALPDWMGPFVVLLGVGAAGSFAHVWRRQLGASRSRFAELEQAQADAMRRAVAEERSRIAAELHDVVTHNVSVMVIQAGAARKIMDEEPEQSKQALLAIESGGRAAMSELRNVMGLLAGPGGDRLDGPADGLAPQPGLDQLGELVERVRAAGVPVRVTGSPPVPLPPGVDLAAYRVVQEALTNTIKHAAGSAASVTIGHEGDWLEIEVSDTGGGRTAGPRAGGGRGLIGLRERLAVYGGTLHAGRTAGGGFLIKARVPWRTP</sequence>
<feature type="domain" description="Signal transduction histidine kinase subgroup 3 dimerisation and phosphoacceptor" evidence="12">
    <location>
        <begin position="255"/>
        <end position="318"/>
    </location>
</feature>
<comment type="catalytic activity">
    <reaction evidence="1">
        <text>ATP + protein L-histidine = ADP + protein N-phospho-L-histidine.</text>
        <dbReference type="EC" id="2.7.13.3"/>
    </reaction>
</comment>
<dbReference type="EC" id="2.7.13.3" evidence="2"/>
<dbReference type="PANTHER" id="PTHR24421:SF10">
    <property type="entry name" value="NITRATE_NITRITE SENSOR PROTEIN NARQ"/>
    <property type="match status" value="1"/>
</dbReference>
<evidence type="ECO:0000256" key="5">
    <source>
        <dbReference type="ARBA" id="ARBA00022741"/>
    </source>
</evidence>
<comment type="caution">
    <text evidence="13">The sequence shown here is derived from an EMBL/GenBank/DDBJ whole genome shotgun (WGS) entry which is preliminary data.</text>
</comment>
<feature type="transmembrane region" description="Helical" evidence="10">
    <location>
        <begin position="206"/>
        <end position="226"/>
    </location>
</feature>
<keyword evidence="10" id="KW-0472">Membrane</keyword>
<evidence type="ECO:0000313" key="13">
    <source>
        <dbReference type="EMBL" id="MBA2889803.1"/>
    </source>
</evidence>
<keyword evidence="8" id="KW-0902">Two-component regulatory system</keyword>
<gene>
    <name evidence="13" type="ORF">HNR30_001138</name>
</gene>
<feature type="domain" description="Histidine kinase/HSP90-like ATPase" evidence="11">
    <location>
        <begin position="371"/>
        <end position="458"/>
    </location>
</feature>
<keyword evidence="10" id="KW-1133">Transmembrane helix</keyword>
<evidence type="ECO:0000313" key="14">
    <source>
        <dbReference type="Proteomes" id="UP000530928"/>
    </source>
</evidence>
<evidence type="ECO:0000256" key="4">
    <source>
        <dbReference type="ARBA" id="ARBA00022679"/>
    </source>
</evidence>
<keyword evidence="3" id="KW-0597">Phosphoprotein</keyword>
<dbReference type="GO" id="GO:0046983">
    <property type="term" value="F:protein dimerization activity"/>
    <property type="evidence" value="ECO:0007669"/>
    <property type="project" value="InterPro"/>
</dbReference>
<dbReference type="GO" id="GO:0016020">
    <property type="term" value="C:membrane"/>
    <property type="evidence" value="ECO:0007669"/>
    <property type="project" value="InterPro"/>
</dbReference>
<keyword evidence="7" id="KW-0067">ATP-binding</keyword>
<feature type="compositionally biased region" description="Gly residues" evidence="9">
    <location>
        <begin position="16"/>
        <end position="25"/>
    </location>
</feature>
<dbReference type="GO" id="GO:0005524">
    <property type="term" value="F:ATP binding"/>
    <property type="evidence" value="ECO:0007669"/>
    <property type="project" value="UniProtKB-KW"/>
</dbReference>
<feature type="compositionally biased region" description="Pro residues" evidence="9">
    <location>
        <begin position="103"/>
        <end position="116"/>
    </location>
</feature>
<keyword evidence="6 13" id="KW-0418">Kinase</keyword>
<evidence type="ECO:0000256" key="3">
    <source>
        <dbReference type="ARBA" id="ARBA00022553"/>
    </source>
</evidence>
<dbReference type="InterPro" id="IPR011712">
    <property type="entry name" value="Sig_transdc_His_kin_sub3_dim/P"/>
</dbReference>
<dbReference type="GO" id="GO:0000155">
    <property type="term" value="F:phosphorelay sensor kinase activity"/>
    <property type="evidence" value="ECO:0007669"/>
    <property type="project" value="InterPro"/>
</dbReference>
<dbReference type="CDD" id="cd16917">
    <property type="entry name" value="HATPase_UhpB-NarQ-NarX-like"/>
    <property type="match status" value="1"/>
</dbReference>
<organism evidence="13 14">
    <name type="scientific">Nonomuraea soli</name>
    <dbReference type="NCBI Taxonomy" id="1032476"/>
    <lineage>
        <taxon>Bacteria</taxon>
        <taxon>Bacillati</taxon>
        <taxon>Actinomycetota</taxon>
        <taxon>Actinomycetes</taxon>
        <taxon>Streptosporangiales</taxon>
        <taxon>Streptosporangiaceae</taxon>
        <taxon>Nonomuraea</taxon>
    </lineage>
</organism>
<feature type="transmembrane region" description="Helical" evidence="10">
    <location>
        <begin position="179"/>
        <end position="200"/>
    </location>
</feature>